<protein>
    <submittedName>
        <fullName evidence="2">Quinol monooxygenase YgiN</fullName>
    </submittedName>
</protein>
<dbReference type="EMBL" id="JACIEN010000004">
    <property type="protein sequence ID" value="MBB4018644.1"/>
    <property type="molecule type" value="Genomic_DNA"/>
</dbReference>
<evidence type="ECO:0000313" key="3">
    <source>
        <dbReference type="Proteomes" id="UP000577362"/>
    </source>
</evidence>
<gene>
    <name evidence="2" type="ORF">GGR16_003691</name>
</gene>
<dbReference type="PROSITE" id="PS51725">
    <property type="entry name" value="ABM"/>
    <property type="match status" value="1"/>
</dbReference>
<keyword evidence="2" id="KW-0560">Oxidoreductase</keyword>
<organism evidence="2 3">
    <name type="scientific">Chelatococcus caeni</name>
    <dbReference type="NCBI Taxonomy" id="1348468"/>
    <lineage>
        <taxon>Bacteria</taxon>
        <taxon>Pseudomonadati</taxon>
        <taxon>Pseudomonadota</taxon>
        <taxon>Alphaproteobacteria</taxon>
        <taxon>Hyphomicrobiales</taxon>
        <taxon>Chelatococcaceae</taxon>
        <taxon>Chelatococcus</taxon>
    </lineage>
</organism>
<keyword evidence="3" id="KW-1185">Reference proteome</keyword>
<accession>A0A840BZN6</accession>
<dbReference type="GO" id="GO:0004497">
    <property type="term" value="F:monooxygenase activity"/>
    <property type="evidence" value="ECO:0007669"/>
    <property type="project" value="UniProtKB-KW"/>
</dbReference>
<dbReference type="PANTHER" id="PTHR33336">
    <property type="entry name" value="QUINOL MONOOXYGENASE YGIN-RELATED"/>
    <property type="match status" value="1"/>
</dbReference>
<comment type="caution">
    <text evidence="2">The sequence shown here is derived from an EMBL/GenBank/DDBJ whole genome shotgun (WGS) entry which is preliminary data.</text>
</comment>
<dbReference type="GO" id="GO:0005829">
    <property type="term" value="C:cytosol"/>
    <property type="evidence" value="ECO:0007669"/>
    <property type="project" value="TreeGrafter"/>
</dbReference>
<dbReference type="Gene3D" id="3.30.70.100">
    <property type="match status" value="1"/>
</dbReference>
<dbReference type="InterPro" id="IPR011008">
    <property type="entry name" value="Dimeric_a/b-barrel"/>
</dbReference>
<dbReference type="InterPro" id="IPR050744">
    <property type="entry name" value="AI-2_Isomerase_LsrG"/>
</dbReference>
<feature type="domain" description="ABM" evidence="1">
    <location>
        <begin position="2"/>
        <end position="90"/>
    </location>
</feature>
<dbReference type="Pfam" id="PF03992">
    <property type="entry name" value="ABM"/>
    <property type="match status" value="1"/>
</dbReference>
<proteinExistence type="predicted"/>
<evidence type="ECO:0000313" key="2">
    <source>
        <dbReference type="EMBL" id="MBB4018644.1"/>
    </source>
</evidence>
<dbReference type="RefSeq" id="WP_019400149.1">
    <property type="nucleotide sequence ID" value="NZ_JACIEN010000004.1"/>
</dbReference>
<dbReference type="AlphaFoldDB" id="A0A840BZN6"/>
<sequence length="94" mass="10521">MLTVVAIIRAEEGQEEAARAALEALIAPTRAEDGCIQYDLHRDNADPGLFIFYENWRDEAALDRHLAAPHLVAHGERSRGIIRSADVRRMTRIG</sequence>
<dbReference type="SUPFAM" id="SSF54909">
    <property type="entry name" value="Dimeric alpha+beta barrel"/>
    <property type="match status" value="1"/>
</dbReference>
<evidence type="ECO:0000259" key="1">
    <source>
        <dbReference type="PROSITE" id="PS51725"/>
    </source>
</evidence>
<keyword evidence="2" id="KW-0503">Monooxygenase</keyword>
<name>A0A840BZN6_9HYPH</name>
<dbReference type="InterPro" id="IPR007138">
    <property type="entry name" value="ABM_dom"/>
</dbReference>
<reference evidence="2 3" key="1">
    <citation type="submission" date="2020-08" db="EMBL/GenBank/DDBJ databases">
        <title>Genomic Encyclopedia of Type Strains, Phase IV (KMG-IV): sequencing the most valuable type-strain genomes for metagenomic binning, comparative biology and taxonomic classification.</title>
        <authorList>
            <person name="Goeker M."/>
        </authorList>
    </citation>
    <scope>NUCLEOTIDE SEQUENCE [LARGE SCALE GENOMIC DNA]</scope>
    <source>
        <strain evidence="2 3">DSM 103737</strain>
    </source>
</reference>
<dbReference type="PANTHER" id="PTHR33336:SF3">
    <property type="entry name" value="ABM DOMAIN-CONTAINING PROTEIN"/>
    <property type="match status" value="1"/>
</dbReference>
<dbReference type="Proteomes" id="UP000577362">
    <property type="component" value="Unassembled WGS sequence"/>
</dbReference>